<evidence type="ECO:0000259" key="1">
    <source>
        <dbReference type="Pfam" id="PF00534"/>
    </source>
</evidence>
<dbReference type="InterPro" id="IPR050194">
    <property type="entry name" value="Glycosyltransferase_grp1"/>
</dbReference>
<keyword evidence="4" id="KW-1185">Reference proteome</keyword>
<sequence length="370" mass="42146">MAVIKVLQIISGNDTGGGGSHVLNLSLYSNPMFHSIIGTLGGGGLYEKSKRLNVDTIKFKKSLTYDRYMLKYIDRNKIDIVNFHGAKAFFAHYFLKDKIKIPTVATVHSDFRDDFLNNSVKYKLFTPLSKKGLKSFHRYICVSDYIKDILDEENFRGRKFRVNNGIDINGFTVRENREDIRKKYNIPKEDFLYVNVARMHPVKNQMSLIQAFGIIRDKVKNVKLIIVGDGSEELKLRNLIVDLKLQEDVILTGYSENALDFINAGDVGILTSFSEGGAPPLVLLESAAVKKPFIAPDVGDMDKILDENSIFLVDPNSIESISSKMKLAYDRREYLAKMGENLYNICVKKFSIDNFCRQYNDIYNEIISQK</sequence>
<dbReference type="PANTHER" id="PTHR45947">
    <property type="entry name" value="SULFOQUINOVOSYL TRANSFERASE SQD2"/>
    <property type="match status" value="1"/>
</dbReference>
<dbReference type="SUPFAM" id="SSF53756">
    <property type="entry name" value="UDP-Glycosyltransferase/glycogen phosphorylase"/>
    <property type="match status" value="1"/>
</dbReference>
<organism evidence="3 4">
    <name type="scientific">Clostridium aromativorans</name>
    <dbReference type="NCBI Taxonomy" id="2836848"/>
    <lineage>
        <taxon>Bacteria</taxon>
        <taxon>Bacillati</taxon>
        <taxon>Bacillota</taxon>
        <taxon>Clostridia</taxon>
        <taxon>Eubacteriales</taxon>
        <taxon>Clostridiaceae</taxon>
        <taxon>Clostridium</taxon>
    </lineage>
</organism>
<feature type="domain" description="Glycosyl transferase family 1" evidence="1">
    <location>
        <begin position="177"/>
        <end position="343"/>
    </location>
</feature>
<dbReference type="Pfam" id="PF00534">
    <property type="entry name" value="Glycos_transf_1"/>
    <property type="match status" value="1"/>
</dbReference>
<evidence type="ECO:0000313" key="3">
    <source>
        <dbReference type="EMBL" id="MCC9295903.1"/>
    </source>
</evidence>
<gene>
    <name evidence="3" type="ORF">LN736_13630</name>
</gene>
<evidence type="ECO:0000313" key="4">
    <source>
        <dbReference type="Proteomes" id="UP001165422"/>
    </source>
</evidence>
<proteinExistence type="predicted"/>
<dbReference type="CDD" id="cd03801">
    <property type="entry name" value="GT4_PimA-like"/>
    <property type="match status" value="1"/>
</dbReference>
<dbReference type="Gene3D" id="3.40.50.2000">
    <property type="entry name" value="Glycogen Phosphorylase B"/>
    <property type="match status" value="2"/>
</dbReference>
<dbReference type="Proteomes" id="UP001165422">
    <property type="component" value="Unassembled WGS sequence"/>
</dbReference>
<dbReference type="InterPro" id="IPR001296">
    <property type="entry name" value="Glyco_trans_1"/>
</dbReference>
<protein>
    <submittedName>
        <fullName evidence="3">Glycosyltransferase family 4 protein</fullName>
    </submittedName>
</protein>
<name>A0ABS8N7Y0_9CLOT</name>
<dbReference type="Pfam" id="PF13439">
    <property type="entry name" value="Glyco_transf_4"/>
    <property type="match status" value="1"/>
</dbReference>
<dbReference type="InterPro" id="IPR028098">
    <property type="entry name" value="Glyco_trans_4-like_N"/>
</dbReference>
<evidence type="ECO:0000259" key="2">
    <source>
        <dbReference type="Pfam" id="PF13439"/>
    </source>
</evidence>
<dbReference type="RefSeq" id="WP_190972164.1">
    <property type="nucleotide sequence ID" value="NZ_JAJJPB010000020.1"/>
</dbReference>
<accession>A0ABS8N7Y0</accession>
<dbReference type="PANTHER" id="PTHR45947:SF3">
    <property type="entry name" value="SULFOQUINOVOSYL TRANSFERASE SQD2"/>
    <property type="match status" value="1"/>
</dbReference>
<feature type="domain" description="Glycosyltransferase subfamily 4-like N-terminal" evidence="2">
    <location>
        <begin position="16"/>
        <end position="168"/>
    </location>
</feature>
<dbReference type="EMBL" id="JAJJPB010000020">
    <property type="protein sequence ID" value="MCC9295903.1"/>
    <property type="molecule type" value="Genomic_DNA"/>
</dbReference>
<comment type="caution">
    <text evidence="3">The sequence shown here is derived from an EMBL/GenBank/DDBJ whole genome shotgun (WGS) entry which is preliminary data.</text>
</comment>
<reference evidence="3" key="1">
    <citation type="submission" date="2021-11" db="EMBL/GenBank/DDBJ databases">
        <authorList>
            <person name="Qingchun L."/>
            <person name="Dong Z."/>
            <person name="Zongwei Q."/>
            <person name="Jia Z."/>
            <person name="Duotao L."/>
        </authorList>
    </citation>
    <scope>NUCLEOTIDE SEQUENCE</scope>
    <source>
        <strain evidence="3">WLY-B-L2</strain>
    </source>
</reference>